<sequence length="315" mass="35370">MAHVNLLTSFTAEELRRIVREEIKNALKSQNQQQRNLPKGYLTRKSVAKLFSISLNTVDKYCDLGYLQAYEIGSRILFKESEIEKALIPVKKTRGEIPHASIAISVERDNVAIRGLKFIGNPNPMNEYYYPIERRNEKLKNLEIAQCYFIGNKNAAPIQGALFAQGEGIHISHSIFYNCKNAVLSFLNVRDFALSHCIIYGAYEAALWFGYGKDADLPFRFHNNVIAGCHYAVIGYKGLHHNYNFSNSLFSGNKYYLGVNGDQLQPDTINHPTENNVQKGGKVTLEEITVGSVPRNYLNLSPASAGSNLQAGIFK</sequence>
<dbReference type="SUPFAM" id="SSF46955">
    <property type="entry name" value="Putative DNA-binding domain"/>
    <property type="match status" value="1"/>
</dbReference>
<dbReference type="OrthoDB" id="646288at2"/>
<keyword evidence="2" id="KW-1185">Reference proteome</keyword>
<organism evidence="1 2">
    <name type="scientific">Arachidicoccus rhizosphaerae</name>
    <dbReference type="NCBI Taxonomy" id="551991"/>
    <lineage>
        <taxon>Bacteria</taxon>
        <taxon>Pseudomonadati</taxon>
        <taxon>Bacteroidota</taxon>
        <taxon>Chitinophagia</taxon>
        <taxon>Chitinophagales</taxon>
        <taxon>Chitinophagaceae</taxon>
        <taxon>Arachidicoccus</taxon>
    </lineage>
</organism>
<evidence type="ECO:0000313" key="1">
    <source>
        <dbReference type="EMBL" id="SEA64053.1"/>
    </source>
</evidence>
<reference evidence="1 2" key="1">
    <citation type="submission" date="2016-10" db="EMBL/GenBank/DDBJ databases">
        <authorList>
            <person name="de Groot N.N."/>
        </authorList>
    </citation>
    <scope>NUCLEOTIDE SEQUENCE [LARGE SCALE GENOMIC DNA]</scope>
    <source>
        <strain evidence="1 2">Vu-144</strain>
    </source>
</reference>
<dbReference type="RefSeq" id="WP_091401333.1">
    <property type="nucleotide sequence ID" value="NZ_FNQY01000037.1"/>
</dbReference>
<dbReference type="SUPFAM" id="SSF51126">
    <property type="entry name" value="Pectin lyase-like"/>
    <property type="match status" value="1"/>
</dbReference>
<accession>A0A1H4CUD8</accession>
<dbReference type="InterPro" id="IPR012334">
    <property type="entry name" value="Pectin_lyas_fold"/>
</dbReference>
<gene>
    <name evidence="1" type="ORF">SAMN05192529_1379</name>
</gene>
<name>A0A1H4CUD8_9BACT</name>
<dbReference type="EMBL" id="FNQY01000037">
    <property type="protein sequence ID" value="SEA64053.1"/>
    <property type="molecule type" value="Genomic_DNA"/>
</dbReference>
<dbReference type="InterPro" id="IPR011050">
    <property type="entry name" value="Pectin_lyase_fold/virulence"/>
</dbReference>
<dbReference type="Proteomes" id="UP000199041">
    <property type="component" value="Unassembled WGS sequence"/>
</dbReference>
<dbReference type="AlphaFoldDB" id="A0A1H4CUD8"/>
<dbReference type="InterPro" id="IPR009061">
    <property type="entry name" value="DNA-bd_dom_put_sf"/>
</dbReference>
<proteinExistence type="predicted"/>
<protein>
    <submittedName>
        <fullName evidence="1">Right handed beta helix region</fullName>
    </submittedName>
</protein>
<evidence type="ECO:0000313" key="2">
    <source>
        <dbReference type="Proteomes" id="UP000199041"/>
    </source>
</evidence>
<dbReference type="Gene3D" id="2.160.20.10">
    <property type="entry name" value="Single-stranded right-handed beta-helix, Pectin lyase-like"/>
    <property type="match status" value="1"/>
</dbReference>